<gene>
    <name evidence="1" type="ORF">E1898_04250</name>
</gene>
<dbReference type="EMBL" id="SMUW01000027">
    <property type="protein sequence ID" value="TDK48234.1"/>
    <property type="molecule type" value="Genomic_DNA"/>
</dbReference>
<dbReference type="AlphaFoldDB" id="A0A4R5V8D5"/>
<reference evidence="1 2" key="1">
    <citation type="submission" date="2019-03" db="EMBL/GenBank/DDBJ databases">
        <title>Algoriphagus aquimaris sp. nov., isolated form marine sediment in Pohang, Korea.</title>
        <authorList>
            <person name="Kim J."/>
            <person name="Yoon S.-H."/>
            <person name="Lee S.-S."/>
        </authorList>
    </citation>
    <scope>NUCLEOTIDE SEQUENCE [LARGE SCALE GENOMIC DNA]</scope>
    <source>
        <strain evidence="1 2">F21</strain>
    </source>
</reference>
<protein>
    <submittedName>
        <fullName evidence="1">Uncharacterized protein</fullName>
    </submittedName>
</protein>
<name>A0A4R5V8D5_9BACT</name>
<dbReference type="RefSeq" id="WP_133389960.1">
    <property type="nucleotide sequence ID" value="NZ_SMUW01000027.1"/>
</dbReference>
<evidence type="ECO:0000313" key="1">
    <source>
        <dbReference type="EMBL" id="TDK48234.1"/>
    </source>
</evidence>
<evidence type="ECO:0000313" key="2">
    <source>
        <dbReference type="Proteomes" id="UP000295438"/>
    </source>
</evidence>
<accession>A0A4R5V8D5</accession>
<organism evidence="1 2">
    <name type="scientific">Algoriphagus formosus</name>
    <dbReference type="NCBI Taxonomy" id="2007308"/>
    <lineage>
        <taxon>Bacteria</taxon>
        <taxon>Pseudomonadati</taxon>
        <taxon>Bacteroidota</taxon>
        <taxon>Cytophagia</taxon>
        <taxon>Cytophagales</taxon>
        <taxon>Cyclobacteriaceae</taxon>
        <taxon>Algoriphagus</taxon>
    </lineage>
</organism>
<proteinExistence type="predicted"/>
<comment type="caution">
    <text evidence="1">The sequence shown here is derived from an EMBL/GenBank/DDBJ whole genome shotgun (WGS) entry which is preliminary data.</text>
</comment>
<sequence>MNLFNDDPTGLEDEDEVRQELKERLEKLSKFTPSEMKMICIDSGASHEELIDILFIIFHTNLDFKDKIEILKSRKYGVEVLYSLATMERE</sequence>
<keyword evidence="2" id="KW-1185">Reference proteome</keyword>
<dbReference type="Proteomes" id="UP000295438">
    <property type="component" value="Unassembled WGS sequence"/>
</dbReference>